<dbReference type="KEGG" id="nci:NCTC10296_00874"/>
<organism evidence="1 2">
    <name type="scientific">Neisseria canis</name>
    <dbReference type="NCBI Taxonomy" id="493"/>
    <lineage>
        <taxon>Bacteria</taxon>
        <taxon>Pseudomonadati</taxon>
        <taxon>Pseudomonadota</taxon>
        <taxon>Betaproteobacteria</taxon>
        <taxon>Neisseriales</taxon>
        <taxon>Neisseriaceae</taxon>
        <taxon>Neisseria</taxon>
    </lineage>
</organism>
<protein>
    <submittedName>
        <fullName evidence="1">Uncharacterized protein conserved in bacteria</fullName>
    </submittedName>
</protein>
<keyword evidence="2" id="KW-1185">Reference proteome</keyword>
<gene>
    <name evidence="1" type="ORF">NCTC10296_00874</name>
</gene>
<sequence length="414" mass="47759">MGGSFQWGIFSRMLDEKALELGSVKLDTFQLCMPDGTFIDTYLFGSYISSRDLQDIPTEKSQVLVYLGLPRWQNNTSNLADTGDVLGNPRRFTKQFEVVSDIFSSEETELAVERYNLQLRFEFENNENYILCPVTRLIRNERGQFVFDVNYIPPLLTIMASDWLVDYVRRLNGLILSRIDSLSARRRARGADLVDFSVSDSILFWFLHGLNSIFPELEHLSKHPEHHPEDLYRLLIRLLGMLYTFRVDSSVVDVDDYDHYDLYGTFSRLENKIRNLLDEVIPSPVIELSLEHIKTTQWRAQIFDSRIDEKAEFYLSAHSDAISFLDLQRQLPLVSKIGAPDEVERVINTAVIGVPLQLLNQTPPGLPFRMDNVYFKLDKHHPAFKRMMQAQACSIYMPASIARLQLSLYAIVSV</sequence>
<dbReference type="InterPro" id="IPR010263">
    <property type="entry name" value="T6SS_TssK"/>
</dbReference>
<accession>A0A448D761</accession>
<dbReference type="PANTHER" id="PTHR35566:SF1">
    <property type="entry name" value="TYPE VI SECRETION SYSTEM BASEPLATE COMPONENT TSSK1"/>
    <property type="match status" value="1"/>
</dbReference>
<dbReference type="PANTHER" id="PTHR35566">
    <property type="entry name" value="BLR3599 PROTEIN"/>
    <property type="match status" value="1"/>
</dbReference>
<dbReference type="STRING" id="493.BWD07_11790"/>
<dbReference type="NCBIfam" id="TIGR03353">
    <property type="entry name" value="VI_chp_4"/>
    <property type="match status" value="1"/>
</dbReference>
<proteinExistence type="predicted"/>
<evidence type="ECO:0000313" key="2">
    <source>
        <dbReference type="Proteomes" id="UP000279284"/>
    </source>
</evidence>
<dbReference type="Proteomes" id="UP000279284">
    <property type="component" value="Chromosome"/>
</dbReference>
<dbReference type="EMBL" id="LR134313">
    <property type="protein sequence ID" value="VEF00477.1"/>
    <property type="molecule type" value="Genomic_DNA"/>
</dbReference>
<dbReference type="AlphaFoldDB" id="A0A448D761"/>
<reference evidence="1 2" key="1">
    <citation type="submission" date="2018-12" db="EMBL/GenBank/DDBJ databases">
        <authorList>
            <consortium name="Pathogen Informatics"/>
        </authorList>
    </citation>
    <scope>NUCLEOTIDE SEQUENCE [LARGE SCALE GENOMIC DNA]</scope>
    <source>
        <strain evidence="1 2">NCTC10296</strain>
    </source>
</reference>
<dbReference type="Pfam" id="PF05936">
    <property type="entry name" value="T6SS_VasE"/>
    <property type="match status" value="1"/>
</dbReference>
<name>A0A448D761_9NEIS</name>
<evidence type="ECO:0000313" key="1">
    <source>
        <dbReference type="EMBL" id="VEF00477.1"/>
    </source>
</evidence>